<dbReference type="PANTHER" id="PTHR38477">
    <property type="entry name" value="HYPOTHETICAL EXPORTED PROTEIN"/>
    <property type="match status" value="1"/>
</dbReference>
<dbReference type="PANTHER" id="PTHR38477:SF1">
    <property type="entry name" value="MUREIN L,D-TRANSPEPTIDASE CATALYTIC DOMAIN FAMILY PROTEIN"/>
    <property type="match status" value="1"/>
</dbReference>
<sequence length="247" mass="28013">MNYKILPVVVLFALGFMGFHAWNEKEVEGEVAMTVKVEEAKPLEAEETFEMKMEERYADLDVQEYTAPSKESFQKALKGFWKMKEEGILKKDILTIVDFSLSSTARRLWVIDMSKNKILLQTVVSHGRNSGNEFAQKFSNTINSNMSSLGFYKTGETYSGKHGFSLRLDGLEKGYNDLARERAIVMHGADYAAESLAQKQGRLGRSLGCPAIPQNIKKELIDLIKDETCLFIYYPNSEYLKGSQFLS</sequence>
<dbReference type="InterPro" id="IPR032676">
    <property type="entry name" value="YkuD_2"/>
</dbReference>
<dbReference type="RefSeq" id="WP_090678539.1">
    <property type="nucleotide sequence ID" value="NZ_FORU01000005.1"/>
</dbReference>
<organism evidence="1 2">
    <name type="scientific">Myroides guanonis</name>
    <dbReference type="NCBI Taxonomy" id="1150112"/>
    <lineage>
        <taxon>Bacteria</taxon>
        <taxon>Pseudomonadati</taxon>
        <taxon>Bacteroidota</taxon>
        <taxon>Flavobacteriia</taxon>
        <taxon>Flavobacteriales</taxon>
        <taxon>Flavobacteriaceae</taxon>
        <taxon>Myroides</taxon>
    </lineage>
</organism>
<dbReference type="OrthoDB" id="9815195at2"/>
<name>A0A1I3Q5K9_9FLAO</name>
<proteinExistence type="predicted"/>
<reference evidence="2" key="1">
    <citation type="submission" date="2016-10" db="EMBL/GenBank/DDBJ databases">
        <authorList>
            <person name="Varghese N."/>
            <person name="Submissions S."/>
        </authorList>
    </citation>
    <scope>NUCLEOTIDE SEQUENCE [LARGE SCALE GENOMIC DNA]</scope>
    <source>
        <strain evidence="2">DSM 26542</strain>
    </source>
</reference>
<accession>A0A1I3Q5K9</accession>
<dbReference type="Pfam" id="PF13645">
    <property type="entry name" value="YkuD_2"/>
    <property type="match status" value="1"/>
</dbReference>
<dbReference type="EMBL" id="FORU01000005">
    <property type="protein sequence ID" value="SFJ28707.1"/>
    <property type="molecule type" value="Genomic_DNA"/>
</dbReference>
<evidence type="ECO:0000313" key="2">
    <source>
        <dbReference type="Proteomes" id="UP000243887"/>
    </source>
</evidence>
<dbReference type="AlphaFoldDB" id="A0A1I3Q5K9"/>
<gene>
    <name evidence="1" type="ORF">SAMN04487893_10550</name>
</gene>
<dbReference type="Proteomes" id="UP000243887">
    <property type="component" value="Unassembled WGS sequence"/>
</dbReference>
<keyword evidence="2" id="KW-1185">Reference proteome</keyword>
<evidence type="ECO:0000313" key="1">
    <source>
        <dbReference type="EMBL" id="SFJ28707.1"/>
    </source>
</evidence>
<protein>
    <submittedName>
        <fullName evidence="1">L,D-transpeptidase catalytic domain</fullName>
    </submittedName>
</protein>
<dbReference type="STRING" id="1150112.SAMN04487893_10550"/>